<dbReference type="FunFam" id="3.30.420.10:FF:000175">
    <property type="entry name" value="RNA exonuclease 5"/>
    <property type="match status" value="1"/>
</dbReference>
<evidence type="ECO:0000313" key="3">
    <source>
        <dbReference type="Proteomes" id="UP000025227"/>
    </source>
</evidence>
<dbReference type="InterPro" id="IPR036397">
    <property type="entry name" value="RNaseH_sf"/>
</dbReference>
<dbReference type="InterPro" id="IPR048841">
    <property type="entry name" value="PAN2_N"/>
</dbReference>
<dbReference type="SMART" id="SM00479">
    <property type="entry name" value="EXOIII"/>
    <property type="match status" value="1"/>
</dbReference>
<dbReference type="PROSITE" id="PS50235">
    <property type="entry name" value="USP_3"/>
    <property type="match status" value="1"/>
</dbReference>
<dbReference type="Pfam" id="PF13423">
    <property type="entry name" value="UCH_1"/>
    <property type="match status" value="1"/>
</dbReference>
<dbReference type="GO" id="GO:0000932">
    <property type="term" value="C:P-body"/>
    <property type="evidence" value="ECO:0007669"/>
    <property type="project" value="TreeGrafter"/>
</dbReference>
<dbReference type="Gene3D" id="3.90.70.10">
    <property type="entry name" value="Cysteine proteinases"/>
    <property type="match status" value="1"/>
</dbReference>
<dbReference type="InterPro" id="IPR028881">
    <property type="entry name" value="PAN2_UCH_dom"/>
</dbReference>
<dbReference type="Pfam" id="PF00929">
    <property type="entry name" value="RNase_T"/>
    <property type="match status" value="1"/>
</dbReference>
<dbReference type="SUPFAM" id="SSF53098">
    <property type="entry name" value="Ribonuclease H-like"/>
    <property type="match status" value="1"/>
</dbReference>
<dbReference type="Gene3D" id="3.30.420.10">
    <property type="entry name" value="Ribonuclease H-like superfamily/Ribonuclease H"/>
    <property type="match status" value="1"/>
</dbReference>
<dbReference type="InterPro" id="IPR036322">
    <property type="entry name" value="WD40_repeat_dom_sf"/>
</dbReference>
<accession>A0A7I5E8Q4</accession>
<proteinExistence type="predicted"/>
<dbReference type="PANTHER" id="PTHR15728">
    <property type="entry name" value="DEADENYLATION COMPLEX CATALYTIC SUBUNIT PAN2"/>
    <property type="match status" value="1"/>
</dbReference>
<evidence type="ECO:0000313" key="4">
    <source>
        <dbReference type="WBParaSite" id="HCON_00071950-00001"/>
    </source>
</evidence>
<dbReference type="GO" id="GO:0004535">
    <property type="term" value="F:poly(A)-specific ribonuclease activity"/>
    <property type="evidence" value="ECO:0007669"/>
    <property type="project" value="TreeGrafter"/>
</dbReference>
<dbReference type="OrthoDB" id="16516at2759"/>
<reference evidence="4" key="1">
    <citation type="submission" date="2020-12" db="UniProtKB">
        <authorList>
            <consortium name="WormBaseParasite"/>
        </authorList>
    </citation>
    <scope>IDENTIFICATION</scope>
    <source>
        <strain evidence="4">MHco3</strain>
    </source>
</reference>
<dbReference type="Pfam" id="PF20770">
    <property type="entry name" value="PAN2_N"/>
    <property type="match status" value="1"/>
</dbReference>
<feature type="domain" description="USP" evidence="2">
    <location>
        <begin position="482"/>
        <end position="855"/>
    </location>
</feature>
<organism evidence="3 4">
    <name type="scientific">Haemonchus contortus</name>
    <name type="common">Barber pole worm</name>
    <dbReference type="NCBI Taxonomy" id="6289"/>
    <lineage>
        <taxon>Eukaryota</taxon>
        <taxon>Metazoa</taxon>
        <taxon>Ecdysozoa</taxon>
        <taxon>Nematoda</taxon>
        <taxon>Chromadorea</taxon>
        <taxon>Rhabditida</taxon>
        <taxon>Rhabditina</taxon>
        <taxon>Rhabditomorpha</taxon>
        <taxon>Strongyloidea</taxon>
        <taxon>Trichostrongylidae</taxon>
        <taxon>Haemonchus</taxon>
    </lineage>
</organism>
<dbReference type="InterPro" id="IPR038765">
    <property type="entry name" value="Papain-like_cys_pep_sf"/>
</dbReference>
<dbReference type="PANTHER" id="PTHR15728:SF0">
    <property type="entry name" value="PAN2-PAN3 DEADENYLATION COMPLEX CATALYTIC SUBUNIT PAN2"/>
    <property type="match status" value="1"/>
</dbReference>
<keyword evidence="3" id="KW-1185">Reference proteome</keyword>
<name>A0A7I5E8Q4_HAECO</name>
<dbReference type="WBParaSite" id="HCON_00071950-00001">
    <property type="protein sequence ID" value="HCON_00071950-00001"/>
    <property type="gene ID" value="HCON_00071950"/>
</dbReference>
<dbReference type="GO" id="GO:0000289">
    <property type="term" value="P:nuclear-transcribed mRNA poly(A) tail shortening"/>
    <property type="evidence" value="ECO:0007669"/>
    <property type="project" value="TreeGrafter"/>
</dbReference>
<protein>
    <submittedName>
        <fullName evidence="4">USP domain-containing protein</fullName>
    </submittedName>
</protein>
<evidence type="ECO:0000259" key="2">
    <source>
        <dbReference type="PROSITE" id="PS50235"/>
    </source>
</evidence>
<dbReference type="InterPro" id="IPR015943">
    <property type="entry name" value="WD40/YVTN_repeat-like_dom_sf"/>
</dbReference>
<sequence>MENSALVGAGSTDEWLQGNGSFVYASTIETNALTPAPVTALCFDPYEELLWFGNCHGRIASYYAPSFERYTAVCATRGDIRDMNATEMVILSLSASELKANTRHGLVAFSFGSQSMQNLNSMRLLPGTSSLFMGGDQRKLIQFDLEKQKELRVANIKEKNANLIRLNGTQLFTADTEGKITLRALGTMDTIRVISAHGGAITDFDVNGTKLITSGCSMRLGVPHGDPYVKVYDLRNFSALPPIPLSFAPLFSRFLTLPTFCDSRVFSVGQNGQAQMMFLNERNAGVPVIIDSGGYHLTAFDFSTTKQYLAFGDEIGNIHVYADRPNPAINDSSYDTDFADPSLGPPQSFLIDDTHTPLASVPLPFSCDDTYFSDWPEEMCQNVYRVLEDFTKTIRRPKPLPAHPTMSTIQFVGYAPNPRANTPLAYFNVVPYYLDGQEACEVEDSPGPVVIPQFYRKLEIRRSRSGRLDDNTVLKYNKTDYVPMENVASSNIINPIVLILFHIAALRNVILSHICEDEHCIVCQLDFVFRIISDKRKSKEAAACTNLIRSLVVSGAAPVVGPVQTTTQNLFSYVMSAMNKSMVGEERQKLSDILESDLTVLSRCIRCGELNGSDEKKIVISLNYPEAAEQRSMSYLLEKALHAKGQRQGPCESCAVTTRMDDTRRVQKLAPILLFDMNPSSPKYMEFWEKQLKLSESRPRYRIPEKECSLEGGGRTERPCRYGQECRNRAYCKYSHGTDDWDLECASWLEDTGCGDWKHFVAPTFNARVANGLAILSEKPMEGEYDRYELVGMVAAIGNGNGQWTHSVTLVKDDIDPKLPWCLFDDVLVTRVHEDEALHIDPRWKLPLILCYANEKCGLMKVTETRLPIPCSVFQTDCNLTGNEEVARERRMLDIPGEGEYVGIDAEFINVGNEHGRKSVGRVSCVNSTGEQVLIDDYVVTCEGDVVDDYLTQYSGIMEDDLDPSKSTKHLTTLKRVYMKVLHLIERGCIFVGHALVNDFSTLNIHVPPKQMIDTVELFRVPQQRLFSLQFLAWHLLGEKIQVGIHDSVEDARVALKLFRKWEELNKDGTLDSVLNTLYTTGKQLGWRVDHGPQSKSGSPLSETPMAGSSPPLE</sequence>
<dbReference type="OMA" id="TQELLWT"/>
<dbReference type="InterPro" id="IPR013520">
    <property type="entry name" value="Ribonucl_H"/>
</dbReference>
<dbReference type="AlphaFoldDB" id="A0A7I5E8Q4"/>
<dbReference type="GO" id="GO:0031251">
    <property type="term" value="C:PAN complex"/>
    <property type="evidence" value="ECO:0007669"/>
    <property type="project" value="TreeGrafter"/>
</dbReference>
<dbReference type="SUPFAM" id="SSF54001">
    <property type="entry name" value="Cysteine proteinases"/>
    <property type="match status" value="1"/>
</dbReference>
<dbReference type="InterPro" id="IPR012337">
    <property type="entry name" value="RNaseH-like_sf"/>
</dbReference>
<feature type="region of interest" description="Disordered" evidence="1">
    <location>
        <begin position="1089"/>
        <end position="1114"/>
    </location>
</feature>
<evidence type="ECO:0000256" key="1">
    <source>
        <dbReference type="SAM" id="MobiDB-lite"/>
    </source>
</evidence>
<dbReference type="Proteomes" id="UP000025227">
    <property type="component" value="Unplaced"/>
</dbReference>
<dbReference type="InterPro" id="IPR028889">
    <property type="entry name" value="USP"/>
</dbReference>
<dbReference type="SUPFAM" id="SSF50978">
    <property type="entry name" value="WD40 repeat-like"/>
    <property type="match status" value="1"/>
</dbReference>
<dbReference type="CDD" id="cd02257">
    <property type="entry name" value="Peptidase_C19"/>
    <property type="match status" value="1"/>
</dbReference>
<dbReference type="Gene3D" id="2.130.10.10">
    <property type="entry name" value="YVTN repeat-like/Quinoprotein amine dehydrogenase"/>
    <property type="match status" value="1"/>
</dbReference>
<dbReference type="InterPro" id="IPR050785">
    <property type="entry name" value="PAN2-PAN3_catalytic_subunit"/>
</dbReference>
<dbReference type="GO" id="GO:0003676">
    <property type="term" value="F:nucleic acid binding"/>
    <property type="evidence" value="ECO:0007669"/>
    <property type="project" value="InterPro"/>
</dbReference>